<evidence type="ECO:0000256" key="1">
    <source>
        <dbReference type="SAM" id="MobiDB-lite"/>
    </source>
</evidence>
<keyword evidence="2" id="KW-0812">Transmembrane</keyword>
<evidence type="ECO:0000313" key="4">
    <source>
        <dbReference type="EMBL" id="GAA4286419.1"/>
    </source>
</evidence>
<dbReference type="RefSeq" id="WP_345037910.1">
    <property type="nucleotide sequence ID" value="NZ_BAABBA010000003.1"/>
</dbReference>
<dbReference type="Proteomes" id="UP001499841">
    <property type="component" value="Unassembled WGS sequence"/>
</dbReference>
<sequence length="344" mass="35243">MQRLKGERGAVAVVVALLMIPLIGFGAIAIDVAAVHADRQQLQLGADAAALAIAQDCAVGSCTADPNAVAQDFSDANKNDGDTEAPVVTLEPNAGTVTVETAGIRQHWLAPVLGFEESDVVARATAAWDVPGGADTLPLIFSVCEIDKLAQAAGTSFIVDPLTGEYTFQNTSAIVQIYLDHPSSSGAPKDYSCTPEGASSSLTMPGGFSWITDGTDSGVCSVYTTVGEPVSNNPGNPGPSECTTEYLTGLIGKTVALPVYNFAEGGGAPGVYTVYGYVGFKVVGMWLMIQGEQTVKLGTGTSGCNNGNGQCIVGQFTEVSDLSGQPSSDPDAADLGAKSVHLTD</sequence>
<evidence type="ECO:0000313" key="5">
    <source>
        <dbReference type="Proteomes" id="UP001499841"/>
    </source>
</evidence>
<feature type="transmembrane region" description="Helical" evidence="2">
    <location>
        <begin position="12"/>
        <end position="35"/>
    </location>
</feature>
<keyword evidence="5" id="KW-1185">Reference proteome</keyword>
<name>A0ABP8EQW9_9MICO</name>
<proteinExistence type="predicted"/>
<feature type="domain" description="Putative Flp pilus-assembly TadG-like N-terminal" evidence="3">
    <location>
        <begin position="9"/>
        <end position="52"/>
    </location>
</feature>
<gene>
    <name evidence="4" type="ORF">GCM10022262_07780</name>
</gene>
<organism evidence="4 5">
    <name type="scientific">Georgenia daeguensis</name>
    <dbReference type="NCBI Taxonomy" id="908355"/>
    <lineage>
        <taxon>Bacteria</taxon>
        <taxon>Bacillati</taxon>
        <taxon>Actinomycetota</taxon>
        <taxon>Actinomycetes</taxon>
        <taxon>Micrococcales</taxon>
        <taxon>Bogoriellaceae</taxon>
        <taxon>Georgenia</taxon>
    </lineage>
</organism>
<reference evidence="5" key="1">
    <citation type="journal article" date="2019" name="Int. J. Syst. Evol. Microbiol.">
        <title>The Global Catalogue of Microorganisms (GCM) 10K type strain sequencing project: providing services to taxonomists for standard genome sequencing and annotation.</title>
        <authorList>
            <consortium name="The Broad Institute Genomics Platform"/>
            <consortium name="The Broad Institute Genome Sequencing Center for Infectious Disease"/>
            <person name="Wu L."/>
            <person name="Ma J."/>
        </authorList>
    </citation>
    <scope>NUCLEOTIDE SEQUENCE [LARGE SCALE GENOMIC DNA]</scope>
    <source>
        <strain evidence="5">JCM 17459</strain>
    </source>
</reference>
<dbReference type="InterPro" id="IPR028087">
    <property type="entry name" value="Tad_N"/>
</dbReference>
<comment type="caution">
    <text evidence="4">The sequence shown here is derived from an EMBL/GenBank/DDBJ whole genome shotgun (WGS) entry which is preliminary data.</text>
</comment>
<feature type="region of interest" description="Disordered" evidence="1">
    <location>
        <begin position="322"/>
        <end position="344"/>
    </location>
</feature>
<evidence type="ECO:0000256" key="2">
    <source>
        <dbReference type="SAM" id="Phobius"/>
    </source>
</evidence>
<keyword evidence="2" id="KW-1133">Transmembrane helix</keyword>
<evidence type="ECO:0000259" key="3">
    <source>
        <dbReference type="Pfam" id="PF13400"/>
    </source>
</evidence>
<dbReference type="Pfam" id="PF13400">
    <property type="entry name" value="Tad"/>
    <property type="match status" value="1"/>
</dbReference>
<dbReference type="EMBL" id="BAABBA010000003">
    <property type="protein sequence ID" value="GAA4286419.1"/>
    <property type="molecule type" value="Genomic_DNA"/>
</dbReference>
<accession>A0ABP8EQW9</accession>
<protein>
    <recommendedName>
        <fullName evidence="3">Putative Flp pilus-assembly TadG-like N-terminal domain-containing protein</fullName>
    </recommendedName>
</protein>
<keyword evidence="2" id="KW-0472">Membrane</keyword>